<dbReference type="EMBL" id="KN847046">
    <property type="protein sequence ID" value="KIW22893.1"/>
    <property type="molecule type" value="Genomic_DNA"/>
</dbReference>
<feature type="transmembrane region" description="Helical" evidence="10">
    <location>
        <begin position="569"/>
        <end position="586"/>
    </location>
</feature>
<comment type="function">
    <text evidence="6">Efflux pump; part of the gene cluster that mediates the biosynthesis of dothistromin (DOTH), a polyketide toxin very similar in structure to the aflatoxin precursor, versicolorin B. One function of dotC may be to transport early-stage dothistromin biosynthetic intermediates from the cytoplasm into vacuoles, thereby affecting the rate of dothistromin production.</text>
</comment>
<feature type="transmembrane region" description="Helical" evidence="10">
    <location>
        <begin position="166"/>
        <end position="189"/>
    </location>
</feature>
<gene>
    <name evidence="12" type="ORF">PV07_11141</name>
</gene>
<keyword evidence="13" id="KW-1185">Reference proteome</keyword>
<dbReference type="FunFam" id="1.20.1720.10:FF:000014">
    <property type="entry name" value="MFS drug transporter, putative"/>
    <property type="match status" value="1"/>
</dbReference>
<evidence type="ECO:0000256" key="9">
    <source>
        <dbReference type="SAM" id="MobiDB-lite"/>
    </source>
</evidence>
<feature type="region of interest" description="Disordered" evidence="9">
    <location>
        <begin position="1"/>
        <end position="71"/>
    </location>
</feature>
<evidence type="ECO:0000256" key="8">
    <source>
        <dbReference type="ARBA" id="ARBA00083178"/>
    </source>
</evidence>
<feature type="transmembrane region" description="Helical" evidence="10">
    <location>
        <begin position="224"/>
        <end position="246"/>
    </location>
</feature>
<dbReference type="GO" id="GO:0005774">
    <property type="term" value="C:vacuolar membrane"/>
    <property type="evidence" value="ECO:0007669"/>
    <property type="project" value="UniProtKB-SubCell"/>
</dbReference>
<dbReference type="PROSITE" id="PS50850">
    <property type="entry name" value="MFS"/>
    <property type="match status" value="1"/>
</dbReference>
<evidence type="ECO:0000256" key="10">
    <source>
        <dbReference type="SAM" id="Phobius"/>
    </source>
</evidence>
<keyword evidence="3 10" id="KW-0812">Transmembrane</keyword>
<keyword evidence="4 10" id="KW-1133">Transmembrane helix</keyword>
<dbReference type="VEuPathDB" id="FungiDB:PV07_11141"/>
<dbReference type="AlphaFoldDB" id="A0A0D2BV19"/>
<dbReference type="Proteomes" id="UP000054466">
    <property type="component" value="Unassembled WGS sequence"/>
</dbReference>
<evidence type="ECO:0000313" key="12">
    <source>
        <dbReference type="EMBL" id="KIW22893.1"/>
    </source>
</evidence>
<dbReference type="InterPro" id="IPR020846">
    <property type="entry name" value="MFS_dom"/>
</dbReference>
<dbReference type="InterPro" id="IPR036259">
    <property type="entry name" value="MFS_trans_sf"/>
</dbReference>
<evidence type="ECO:0000256" key="6">
    <source>
        <dbReference type="ARBA" id="ARBA00057269"/>
    </source>
</evidence>
<proteinExistence type="inferred from homology"/>
<feature type="transmembrane region" description="Helical" evidence="10">
    <location>
        <begin position="289"/>
        <end position="309"/>
    </location>
</feature>
<evidence type="ECO:0000256" key="1">
    <source>
        <dbReference type="ARBA" id="ARBA00004128"/>
    </source>
</evidence>
<evidence type="ECO:0000259" key="11">
    <source>
        <dbReference type="PROSITE" id="PS50850"/>
    </source>
</evidence>
<evidence type="ECO:0000256" key="7">
    <source>
        <dbReference type="ARBA" id="ARBA00069956"/>
    </source>
</evidence>
<protein>
    <recommendedName>
        <fullName evidence="7">Efflux pump dotC</fullName>
    </recommendedName>
    <alternativeName>
        <fullName evidence="8">Dothistromin biosynthesis protein C</fullName>
    </alternativeName>
</protein>
<comment type="subcellular location">
    <subcellularLocation>
        <location evidence="1">Vacuole membrane</location>
        <topology evidence="1">Multi-pass membrane protein</topology>
    </subcellularLocation>
</comment>
<feature type="transmembrane region" description="Helical" evidence="10">
    <location>
        <begin position="258"/>
        <end position="277"/>
    </location>
</feature>
<evidence type="ECO:0000256" key="4">
    <source>
        <dbReference type="ARBA" id="ARBA00022989"/>
    </source>
</evidence>
<comment type="similarity">
    <text evidence="2">Belongs to the major facilitator superfamily. TCR/Tet family.</text>
</comment>
<feature type="compositionally biased region" description="Basic and acidic residues" evidence="9">
    <location>
        <begin position="1"/>
        <end position="11"/>
    </location>
</feature>
<accession>A0A0D2BV19</accession>
<feature type="compositionally biased region" description="Basic and acidic residues" evidence="9">
    <location>
        <begin position="613"/>
        <end position="633"/>
    </location>
</feature>
<dbReference type="GeneID" id="27350335"/>
<feature type="transmembrane region" description="Helical" evidence="10">
    <location>
        <begin position="487"/>
        <end position="511"/>
    </location>
</feature>
<evidence type="ECO:0000256" key="2">
    <source>
        <dbReference type="ARBA" id="ARBA00007520"/>
    </source>
</evidence>
<name>A0A0D2BV19_9EURO</name>
<feature type="transmembrane region" description="Helical" evidence="10">
    <location>
        <begin position="98"/>
        <end position="124"/>
    </location>
</feature>
<dbReference type="PANTHER" id="PTHR23501">
    <property type="entry name" value="MAJOR FACILITATOR SUPERFAMILY"/>
    <property type="match status" value="1"/>
</dbReference>
<dbReference type="Gene3D" id="1.20.1250.20">
    <property type="entry name" value="MFS general substrate transporter like domains"/>
    <property type="match status" value="1"/>
</dbReference>
<feature type="transmembrane region" description="Helical" evidence="10">
    <location>
        <begin position="397"/>
        <end position="418"/>
    </location>
</feature>
<dbReference type="Gene3D" id="1.20.1720.10">
    <property type="entry name" value="Multidrug resistance protein D"/>
    <property type="match status" value="1"/>
</dbReference>
<feature type="compositionally biased region" description="Low complexity" evidence="9">
    <location>
        <begin position="634"/>
        <end position="643"/>
    </location>
</feature>
<dbReference type="CDD" id="cd17502">
    <property type="entry name" value="MFS_Azr1_MDR_like"/>
    <property type="match status" value="1"/>
</dbReference>
<feature type="compositionally biased region" description="Low complexity" evidence="9">
    <location>
        <begin position="12"/>
        <end position="50"/>
    </location>
</feature>
<feature type="domain" description="Major facilitator superfamily (MFS) profile" evidence="11">
    <location>
        <begin position="100"/>
        <end position="591"/>
    </location>
</feature>
<dbReference type="Pfam" id="PF07690">
    <property type="entry name" value="MFS_1"/>
    <property type="match status" value="1"/>
</dbReference>
<sequence>MTTDPEKKVEAAAEYLEPEGGAPPGAIAPPEKAAVQDDAPSPASSSIPASEKFPDPANGVAVGTPPDNGSPVEELALEKPALDRTRSRASEFSKSRTVIIMFSLCMALFLAALDVTIITTALPTIAQHFQASASDYTWVGSAYLLANAASVPLWGKLSDIWGRKPIIMLANGIFMAGSLVAALSNSIGLLIGGRVIQGIGGGGLVTLVYICISDLFSMRERPKYFGILGMIWAIASGVGPVVGGAFTEGVSWRWCFYINLPLDGLSLILLTFFLKLDTPTTPFWAGVKAIDWIGVVTIVGGVVMFLFGMTSGGTTRPWDSAYTLCLIIFGIVTIVLFFLNEWKLAKYPVIPLRLFKNRSNLAALGVCFIHGFVFIAGSYYLPFYFQTVIGASPLLSGVYLLTMVLTLSFVSTATGLYVKKTGRFRDPIWFGLCVMTLGYGLFIDLPSNKDWAKIIIYQIIAGIGVGPNFQSPLIALQAHIKGHDMAVATATFGFIRNLSTSISVVLGGVVFTNELSKKYDGLVPVIGSQRARLLTSSSFGATTSIVRTLHGPARHAVDKAYTDSLRTMWIFYTCFAAFGIVVSLFIKKKELSSTHEKARTGIEEQERVRQELLREREEKQRSRRATLERDIEKATPATAASAGAGAGQQD</sequence>
<evidence type="ECO:0000313" key="13">
    <source>
        <dbReference type="Proteomes" id="UP000054466"/>
    </source>
</evidence>
<dbReference type="InterPro" id="IPR011701">
    <property type="entry name" value="MFS"/>
</dbReference>
<feature type="transmembrane region" description="Helical" evidence="10">
    <location>
        <begin position="195"/>
        <end position="212"/>
    </location>
</feature>
<dbReference type="PANTHER" id="PTHR23501:SF102">
    <property type="entry name" value="DRUG TRANSPORTER, PUTATIVE (AFU_ORTHOLOGUE AFUA_3G08530)-RELATED"/>
    <property type="match status" value="1"/>
</dbReference>
<dbReference type="PRINTS" id="PR01036">
    <property type="entry name" value="TCRTETB"/>
</dbReference>
<feature type="transmembrane region" description="Helical" evidence="10">
    <location>
        <begin position="427"/>
        <end position="443"/>
    </location>
</feature>
<feature type="transmembrane region" description="Helical" evidence="10">
    <location>
        <begin position="361"/>
        <end position="385"/>
    </location>
</feature>
<reference evidence="12 13" key="1">
    <citation type="submission" date="2015-01" db="EMBL/GenBank/DDBJ databases">
        <title>The Genome Sequence of Cladophialophora immunda CBS83496.</title>
        <authorList>
            <consortium name="The Broad Institute Genomics Platform"/>
            <person name="Cuomo C."/>
            <person name="de Hoog S."/>
            <person name="Gorbushina A."/>
            <person name="Stielow B."/>
            <person name="Teixiera M."/>
            <person name="Abouelleil A."/>
            <person name="Chapman S.B."/>
            <person name="Priest M."/>
            <person name="Young S.K."/>
            <person name="Wortman J."/>
            <person name="Nusbaum C."/>
            <person name="Birren B."/>
        </authorList>
    </citation>
    <scope>NUCLEOTIDE SEQUENCE [LARGE SCALE GENOMIC DNA]</scope>
    <source>
        <strain evidence="12 13">CBS 83496</strain>
    </source>
</reference>
<evidence type="ECO:0000256" key="5">
    <source>
        <dbReference type="ARBA" id="ARBA00023136"/>
    </source>
</evidence>
<dbReference type="RefSeq" id="XP_016243109.1">
    <property type="nucleotide sequence ID" value="XM_016398547.1"/>
</dbReference>
<dbReference type="SUPFAM" id="SSF103473">
    <property type="entry name" value="MFS general substrate transporter"/>
    <property type="match status" value="2"/>
</dbReference>
<keyword evidence="5 10" id="KW-0472">Membrane</keyword>
<evidence type="ECO:0000256" key="3">
    <source>
        <dbReference type="ARBA" id="ARBA00022692"/>
    </source>
</evidence>
<feature type="transmembrane region" description="Helical" evidence="10">
    <location>
        <begin position="455"/>
        <end position="475"/>
    </location>
</feature>
<dbReference type="FunFam" id="1.20.1250.20:FF:000196">
    <property type="entry name" value="MFS toxin efflux pump (AflT)"/>
    <property type="match status" value="1"/>
</dbReference>
<feature type="transmembrane region" description="Helical" evidence="10">
    <location>
        <begin position="136"/>
        <end position="154"/>
    </location>
</feature>
<dbReference type="OrthoDB" id="10021397at2759"/>
<feature type="transmembrane region" description="Helical" evidence="10">
    <location>
        <begin position="321"/>
        <end position="340"/>
    </location>
</feature>
<organism evidence="12 13">
    <name type="scientific">Cladophialophora immunda</name>
    <dbReference type="NCBI Taxonomy" id="569365"/>
    <lineage>
        <taxon>Eukaryota</taxon>
        <taxon>Fungi</taxon>
        <taxon>Dikarya</taxon>
        <taxon>Ascomycota</taxon>
        <taxon>Pezizomycotina</taxon>
        <taxon>Eurotiomycetes</taxon>
        <taxon>Chaetothyriomycetidae</taxon>
        <taxon>Chaetothyriales</taxon>
        <taxon>Herpotrichiellaceae</taxon>
        <taxon>Cladophialophora</taxon>
    </lineage>
</organism>
<dbReference type="GO" id="GO:0005886">
    <property type="term" value="C:plasma membrane"/>
    <property type="evidence" value="ECO:0007669"/>
    <property type="project" value="TreeGrafter"/>
</dbReference>
<dbReference type="HOGENOM" id="CLU_000960_22_0_1"/>
<dbReference type="GO" id="GO:0022857">
    <property type="term" value="F:transmembrane transporter activity"/>
    <property type="evidence" value="ECO:0007669"/>
    <property type="project" value="InterPro"/>
</dbReference>
<feature type="region of interest" description="Disordered" evidence="9">
    <location>
        <begin position="613"/>
        <end position="650"/>
    </location>
</feature>